<dbReference type="Proteomes" id="UP001196068">
    <property type="component" value="Unassembled WGS sequence"/>
</dbReference>
<dbReference type="RefSeq" id="WP_211875253.1">
    <property type="nucleotide sequence ID" value="NZ_JAAEDH010000018.1"/>
</dbReference>
<protein>
    <submittedName>
        <fullName evidence="8">DMT family transporter</fullName>
    </submittedName>
</protein>
<evidence type="ECO:0000256" key="2">
    <source>
        <dbReference type="ARBA" id="ARBA00022475"/>
    </source>
</evidence>
<gene>
    <name evidence="8" type="ORF">GXW79_15080</name>
</gene>
<feature type="transmembrane region" description="Helical" evidence="6">
    <location>
        <begin position="266"/>
        <end position="283"/>
    </location>
</feature>
<accession>A0AAF1JXS4</accession>
<comment type="subcellular location">
    <subcellularLocation>
        <location evidence="1">Cell membrane</location>
        <topology evidence="1">Multi-pass membrane protein</topology>
    </subcellularLocation>
</comment>
<comment type="caution">
    <text evidence="8">The sequence shown here is derived from an EMBL/GenBank/DDBJ whole genome shotgun (WGS) entry which is preliminary data.</text>
</comment>
<dbReference type="InterPro" id="IPR000620">
    <property type="entry name" value="EamA_dom"/>
</dbReference>
<evidence type="ECO:0000313" key="8">
    <source>
        <dbReference type="EMBL" id="MBR0656404.1"/>
    </source>
</evidence>
<keyword evidence="9" id="KW-1185">Reference proteome</keyword>
<reference evidence="8" key="1">
    <citation type="submission" date="2020-01" db="EMBL/GenBank/DDBJ databases">
        <authorList>
            <person name="Rat A."/>
        </authorList>
    </citation>
    <scope>NUCLEOTIDE SEQUENCE</scope>
    <source>
        <strain evidence="8">LMG 28251</strain>
    </source>
</reference>
<evidence type="ECO:0000256" key="6">
    <source>
        <dbReference type="SAM" id="Phobius"/>
    </source>
</evidence>
<feature type="transmembrane region" description="Helical" evidence="6">
    <location>
        <begin position="151"/>
        <end position="169"/>
    </location>
</feature>
<reference evidence="8" key="2">
    <citation type="journal article" date="2021" name="Syst. Appl. Microbiol.">
        <title>Roseomonas hellenica sp. nov., isolated from roots of wild-growing Alkanna tinctoria.</title>
        <authorList>
            <person name="Rat A."/>
            <person name="Naranjo H.D."/>
            <person name="Lebbe L."/>
            <person name="Cnockaert M."/>
            <person name="Krigas N."/>
            <person name="Grigoriadou K."/>
            <person name="Maloupa E."/>
            <person name="Willems A."/>
        </authorList>
    </citation>
    <scope>NUCLEOTIDE SEQUENCE</scope>
    <source>
        <strain evidence="8">LMG 28251</strain>
    </source>
</reference>
<dbReference type="PANTHER" id="PTHR32322">
    <property type="entry name" value="INNER MEMBRANE TRANSPORTER"/>
    <property type="match status" value="1"/>
</dbReference>
<feature type="transmembrane region" description="Helical" evidence="6">
    <location>
        <begin position="95"/>
        <end position="114"/>
    </location>
</feature>
<feature type="transmembrane region" description="Helical" evidence="6">
    <location>
        <begin position="211"/>
        <end position="230"/>
    </location>
</feature>
<evidence type="ECO:0000256" key="4">
    <source>
        <dbReference type="ARBA" id="ARBA00022989"/>
    </source>
</evidence>
<dbReference type="SUPFAM" id="SSF103481">
    <property type="entry name" value="Multidrug resistance efflux transporter EmrE"/>
    <property type="match status" value="2"/>
</dbReference>
<dbReference type="AlphaFoldDB" id="A0AAF1JXS4"/>
<dbReference type="Pfam" id="PF00892">
    <property type="entry name" value="EamA"/>
    <property type="match status" value="2"/>
</dbReference>
<name>A0AAF1JXS4_9PROT</name>
<dbReference type="GO" id="GO:0005886">
    <property type="term" value="C:plasma membrane"/>
    <property type="evidence" value="ECO:0007669"/>
    <property type="project" value="UniProtKB-SubCell"/>
</dbReference>
<dbReference type="InterPro" id="IPR037185">
    <property type="entry name" value="EmrE-like"/>
</dbReference>
<feature type="domain" description="EamA" evidence="7">
    <location>
        <begin position="7"/>
        <end position="135"/>
    </location>
</feature>
<proteinExistence type="predicted"/>
<evidence type="ECO:0000259" key="7">
    <source>
        <dbReference type="Pfam" id="PF00892"/>
    </source>
</evidence>
<keyword evidence="4 6" id="KW-1133">Transmembrane helix</keyword>
<keyword evidence="5 6" id="KW-0472">Membrane</keyword>
<feature type="transmembrane region" description="Helical" evidence="6">
    <location>
        <begin position="34"/>
        <end position="54"/>
    </location>
</feature>
<evidence type="ECO:0000256" key="5">
    <source>
        <dbReference type="ARBA" id="ARBA00023136"/>
    </source>
</evidence>
<sequence length="285" mass="29779">MRSAIPHLLVAIVLFGGAWPITKAAFSDATPMWFAAGRAGLAAVASAIALLALGRLHWPRRADWPAVIALGTLQLGGYFALAHTAVAIVPAGRTAIISAVTSYWLLPMSILVMGERISARGWLGAAFGLAGVVVLAGPWSLDWGARDVVLGHGMLMLAAGLWSVAIIVTRARIPASPMIELLPWCFAIAFAMLGPFAMYLEPEGGIRGPSWPIMLYIGVIVAPIGTWCVIEIGRRLPGAVSSLAFLLVPAFGVTLSAVWLGEAVGMDILIGSVLIVTSVALAARA</sequence>
<organism evidence="8 9">
    <name type="scientific">Plastoroseomonas arctica</name>
    <dbReference type="NCBI Taxonomy" id="1509237"/>
    <lineage>
        <taxon>Bacteria</taxon>
        <taxon>Pseudomonadati</taxon>
        <taxon>Pseudomonadota</taxon>
        <taxon>Alphaproteobacteria</taxon>
        <taxon>Acetobacterales</taxon>
        <taxon>Acetobacteraceae</taxon>
        <taxon>Plastoroseomonas</taxon>
    </lineage>
</organism>
<dbReference type="PANTHER" id="PTHR32322:SF18">
    <property type="entry name" value="S-ADENOSYLMETHIONINE_S-ADENOSYLHOMOCYSTEINE TRANSPORTER"/>
    <property type="match status" value="1"/>
</dbReference>
<feature type="transmembrane region" description="Helical" evidence="6">
    <location>
        <begin position="181"/>
        <end position="199"/>
    </location>
</feature>
<feature type="domain" description="EamA" evidence="7">
    <location>
        <begin position="151"/>
        <end position="282"/>
    </location>
</feature>
<keyword evidence="3 6" id="KW-0812">Transmembrane</keyword>
<feature type="transmembrane region" description="Helical" evidence="6">
    <location>
        <begin position="66"/>
        <end position="89"/>
    </location>
</feature>
<dbReference type="InterPro" id="IPR050638">
    <property type="entry name" value="AA-Vitamin_Transporters"/>
</dbReference>
<dbReference type="EMBL" id="JAAEDH010000018">
    <property type="protein sequence ID" value="MBR0656404.1"/>
    <property type="molecule type" value="Genomic_DNA"/>
</dbReference>
<keyword evidence="2" id="KW-1003">Cell membrane</keyword>
<evidence type="ECO:0000256" key="1">
    <source>
        <dbReference type="ARBA" id="ARBA00004651"/>
    </source>
</evidence>
<evidence type="ECO:0000256" key="3">
    <source>
        <dbReference type="ARBA" id="ARBA00022692"/>
    </source>
</evidence>
<feature type="transmembrane region" description="Helical" evidence="6">
    <location>
        <begin position="121"/>
        <end position="139"/>
    </location>
</feature>
<evidence type="ECO:0000313" key="9">
    <source>
        <dbReference type="Proteomes" id="UP001196068"/>
    </source>
</evidence>
<feature type="transmembrane region" description="Helical" evidence="6">
    <location>
        <begin position="242"/>
        <end position="260"/>
    </location>
</feature>